<dbReference type="Proteomes" id="UP000242525">
    <property type="component" value="Unassembled WGS sequence"/>
</dbReference>
<keyword evidence="3" id="KW-1185">Reference proteome</keyword>
<evidence type="ECO:0000256" key="1">
    <source>
        <dbReference type="SAM" id="Phobius"/>
    </source>
</evidence>
<keyword evidence="1" id="KW-1133">Transmembrane helix</keyword>
<evidence type="ECO:0000313" key="3">
    <source>
        <dbReference type="Proteomes" id="UP000242525"/>
    </source>
</evidence>
<feature type="transmembrane region" description="Helical" evidence="1">
    <location>
        <begin position="64"/>
        <end position="87"/>
    </location>
</feature>
<comment type="caution">
    <text evidence="2">The sequence shown here is derived from an EMBL/GenBank/DDBJ whole genome shotgun (WGS) entry which is preliminary data.</text>
</comment>
<sequence length="183" mass="20398">MVSEDANTLEFVKSISNESESITGSENCSDESEGVFFKPKSNSSLSSSSVGHANFWISTCVSEALWWEIGLLSLLFTDVLLVFWLLLFGKGGEGGEDGEDGEEMKLIKSPPDNDRKIEDPRICRNFFVVPEGDVCESMISDRGTMRNQERGECVVQVSTDMYKRQEETNEGCDSSGYVCCKRR</sequence>
<keyword evidence="1" id="KW-0472">Membrane</keyword>
<name>A0A0J9XKR1_GEOCN</name>
<reference evidence="2" key="1">
    <citation type="submission" date="2014-03" db="EMBL/GenBank/DDBJ databases">
        <authorList>
            <person name="Casaregola S."/>
        </authorList>
    </citation>
    <scope>NUCLEOTIDE SEQUENCE [LARGE SCALE GENOMIC DNA]</scope>
    <source>
        <strain evidence="2">CLIB 918</strain>
    </source>
</reference>
<keyword evidence="1" id="KW-0812">Transmembrane</keyword>
<evidence type="ECO:0000313" key="2">
    <source>
        <dbReference type="EMBL" id="CDO58022.1"/>
    </source>
</evidence>
<dbReference type="AlphaFoldDB" id="A0A0J9XKR1"/>
<proteinExistence type="predicted"/>
<dbReference type="EMBL" id="CCBN010000028">
    <property type="protein sequence ID" value="CDO58022.1"/>
    <property type="molecule type" value="Genomic_DNA"/>
</dbReference>
<organism evidence="2 3">
    <name type="scientific">Geotrichum candidum</name>
    <name type="common">Oospora lactis</name>
    <name type="synonym">Dipodascus geotrichum</name>
    <dbReference type="NCBI Taxonomy" id="1173061"/>
    <lineage>
        <taxon>Eukaryota</taxon>
        <taxon>Fungi</taxon>
        <taxon>Dikarya</taxon>
        <taxon>Ascomycota</taxon>
        <taxon>Saccharomycotina</taxon>
        <taxon>Dipodascomycetes</taxon>
        <taxon>Dipodascales</taxon>
        <taxon>Dipodascaceae</taxon>
        <taxon>Geotrichum</taxon>
    </lineage>
</organism>
<accession>A0A0J9XKR1</accession>
<gene>
    <name evidence="2" type="ORF">BN980_GECA32s01352g</name>
</gene>
<protein>
    <submittedName>
        <fullName evidence="2">Uncharacterized protein</fullName>
    </submittedName>
</protein>